<dbReference type="EMBL" id="JADOGI010000038">
    <property type="protein sequence ID" value="MBF8187049.1"/>
    <property type="molecule type" value="Genomic_DNA"/>
</dbReference>
<protein>
    <recommendedName>
        <fullName evidence="4">Transposase IS116/IS110/IS902 family protein</fullName>
    </recommendedName>
</protein>
<comment type="caution">
    <text evidence="2">The sequence shown here is derived from an EMBL/GenBank/DDBJ whole genome shotgun (WGS) entry which is preliminary data.</text>
</comment>
<accession>A0A931ABG7</accession>
<sequence length="134" mass="14778">MASWAKFCPKTHESAGKKKAKGRGKGNPWLGGILGRVVFGFSRTNTFLGTRHRRLARRMAPQKAIVASGNAVLTVIWHLLADPEAHFCDLGPEHYDSRINKDRKVRNLARHLQALTGQTIVVRDGKVTVGPETA</sequence>
<proteinExistence type="predicted"/>
<evidence type="ECO:0000313" key="3">
    <source>
        <dbReference type="Proteomes" id="UP000605361"/>
    </source>
</evidence>
<keyword evidence="3" id="KW-1185">Reference proteome</keyword>
<evidence type="ECO:0000256" key="1">
    <source>
        <dbReference type="SAM" id="MobiDB-lite"/>
    </source>
</evidence>
<gene>
    <name evidence="2" type="ORF">ITP53_15150</name>
</gene>
<evidence type="ECO:0008006" key="4">
    <source>
        <dbReference type="Google" id="ProtNLM"/>
    </source>
</evidence>
<dbReference type="AlphaFoldDB" id="A0A931ABG7"/>
<name>A0A931ABG7_9ACTN</name>
<dbReference type="Proteomes" id="UP000605361">
    <property type="component" value="Unassembled WGS sequence"/>
</dbReference>
<feature type="region of interest" description="Disordered" evidence="1">
    <location>
        <begin position="1"/>
        <end position="27"/>
    </location>
</feature>
<reference evidence="2" key="1">
    <citation type="submission" date="2020-11" db="EMBL/GenBank/DDBJ databases">
        <title>Whole-genome analyses of Nonomuraea sp. K274.</title>
        <authorList>
            <person name="Veyisoglu A."/>
        </authorList>
    </citation>
    <scope>NUCLEOTIDE SEQUENCE</scope>
    <source>
        <strain evidence="2">K274</strain>
    </source>
</reference>
<evidence type="ECO:0000313" key="2">
    <source>
        <dbReference type="EMBL" id="MBF8187049.1"/>
    </source>
</evidence>
<organism evidence="2 3">
    <name type="scientific">Nonomuraea cypriaca</name>
    <dbReference type="NCBI Taxonomy" id="1187855"/>
    <lineage>
        <taxon>Bacteria</taxon>
        <taxon>Bacillati</taxon>
        <taxon>Actinomycetota</taxon>
        <taxon>Actinomycetes</taxon>
        <taxon>Streptosporangiales</taxon>
        <taxon>Streptosporangiaceae</taxon>
        <taxon>Nonomuraea</taxon>
    </lineage>
</organism>